<dbReference type="PRINTS" id="PR00481">
    <property type="entry name" value="LAMNOPPTDASE"/>
</dbReference>
<dbReference type="SUPFAM" id="SSF53187">
    <property type="entry name" value="Zn-dependent exopeptidases"/>
    <property type="match status" value="1"/>
</dbReference>
<dbReference type="InterPro" id="IPR000819">
    <property type="entry name" value="Peptidase_M17_C"/>
</dbReference>
<dbReference type="PROSITE" id="PS00631">
    <property type="entry name" value="CYTOSOL_AP"/>
    <property type="match status" value="1"/>
</dbReference>
<keyword evidence="4" id="KW-0378">Hydrolase</keyword>
<evidence type="ECO:0000256" key="4">
    <source>
        <dbReference type="ARBA" id="ARBA00022801"/>
    </source>
</evidence>
<protein>
    <submittedName>
        <fullName evidence="6">M17 aminopeptidase N-terminal domain 2/Cytosol aminopeptidase family, catalytic domain containing protein, putative</fullName>
    </submittedName>
</protein>
<accession>A0A7G2C8I5</accession>
<evidence type="ECO:0000313" key="6">
    <source>
        <dbReference type="EMBL" id="CAD2215414.1"/>
    </source>
</evidence>
<feature type="domain" description="Cytosol aminopeptidase" evidence="5">
    <location>
        <begin position="382"/>
        <end position="389"/>
    </location>
</feature>
<evidence type="ECO:0000259" key="5">
    <source>
        <dbReference type="PROSITE" id="PS00631"/>
    </source>
</evidence>
<keyword evidence="3" id="KW-0645">Protease</keyword>
<comment type="similarity">
    <text evidence="1">Belongs to the peptidase M17 family.</text>
</comment>
<dbReference type="GO" id="GO:0030145">
    <property type="term" value="F:manganese ion binding"/>
    <property type="evidence" value="ECO:0007669"/>
    <property type="project" value="InterPro"/>
</dbReference>
<proteinExistence type="inferred from homology"/>
<dbReference type="CDD" id="cd00433">
    <property type="entry name" value="Peptidase_M17"/>
    <property type="match status" value="1"/>
</dbReference>
<name>A0A7G2C8I5_9TRYP</name>
<keyword evidence="7" id="KW-1185">Reference proteome</keyword>
<dbReference type="VEuPathDB" id="TriTrypDB:ADEAN_000286900"/>
<organism evidence="6 7">
    <name type="scientific">Angomonas deanei</name>
    <dbReference type="NCBI Taxonomy" id="59799"/>
    <lineage>
        <taxon>Eukaryota</taxon>
        <taxon>Discoba</taxon>
        <taxon>Euglenozoa</taxon>
        <taxon>Kinetoplastea</taxon>
        <taxon>Metakinetoplastina</taxon>
        <taxon>Trypanosomatida</taxon>
        <taxon>Trypanosomatidae</taxon>
        <taxon>Strigomonadinae</taxon>
        <taxon>Angomonas</taxon>
    </lineage>
</organism>
<evidence type="ECO:0000256" key="2">
    <source>
        <dbReference type="ARBA" id="ARBA00022438"/>
    </source>
</evidence>
<dbReference type="AlphaFoldDB" id="A0A7G2C8I5"/>
<evidence type="ECO:0000256" key="3">
    <source>
        <dbReference type="ARBA" id="ARBA00022670"/>
    </source>
</evidence>
<reference evidence="6 7" key="1">
    <citation type="submission" date="2020-08" db="EMBL/GenBank/DDBJ databases">
        <authorList>
            <person name="Newling K."/>
            <person name="Davey J."/>
            <person name="Forrester S."/>
        </authorList>
    </citation>
    <scope>NUCLEOTIDE SEQUENCE [LARGE SCALE GENOMIC DNA]</scope>
    <source>
        <strain evidence="7">Crithidia deanei Carvalho (ATCC PRA-265)</strain>
    </source>
</reference>
<dbReference type="GO" id="GO:0006508">
    <property type="term" value="P:proteolysis"/>
    <property type="evidence" value="ECO:0007669"/>
    <property type="project" value="UniProtKB-KW"/>
</dbReference>
<dbReference type="GO" id="GO:0005737">
    <property type="term" value="C:cytoplasm"/>
    <property type="evidence" value="ECO:0007669"/>
    <property type="project" value="InterPro"/>
</dbReference>
<dbReference type="Proteomes" id="UP000515908">
    <property type="component" value="Chromosome 05"/>
</dbReference>
<gene>
    <name evidence="6" type="ORF">ADEAN_000286900</name>
</gene>
<keyword evidence="2 6" id="KW-0031">Aminopeptidase</keyword>
<dbReference type="GO" id="GO:0070006">
    <property type="term" value="F:metalloaminopeptidase activity"/>
    <property type="evidence" value="ECO:0007669"/>
    <property type="project" value="InterPro"/>
</dbReference>
<evidence type="ECO:0000256" key="1">
    <source>
        <dbReference type="ARBA" id="ARBA00009528"/>
    </source>
</evidence>
<dbReference type="OrthoDB" id="412814at2759"/>
<sequence length="538" mass="57228">MSRPDHSTIAAEEENISSYVDSCVNLESYFSIALSAEVIKEMVDNLSSRPCGLVLGHKEDVLRVLKENILTEEKYADDVKEFEESGAAGDSAVRVGPVLVGVVAAAASRHNCAARPDCISKIVKSIGGKAKLDPFPVLYVTPLSETITALAVANGVARGSVKGKFESKSGLAQKQYFKSGSDIKLAFVEDPLSAEERVVLTSTMHAINLVKRLVDTPTNLLDTVTFAEIASKWCAKWNGKDGREVHIDIVKGDELRQQGYGGLWGTGKAAQYPPHLVTLSYKPSAAVLPDSTKARKAAFVGKGIVYDSGGLSIKSGAGMCGMKHDMGGAAGVFGAFLALVESHTPALVSCVLCLADNAVGPKSQRNDDIILMKSGITVEVNNTDAEGRLVLSDGVYHASAELAYTPDLVVDMATLTGAQGIATGLNHAAIYSNTQAAEDAFQRSGRQSGDLCFPVLYCPEYHKKEFDSKVADYRNSVTNRGNAQVSCAAQFVGNNIPDSYKNHWVHVDMAYPVTADGIGTGFGVSLLVDVVTKKLNSL</sequence>
<dbReference type="PANTHER" id="PTHR11963:SF48">
    <property type="entry name" value="DIPEPTIDASE B, ISOFORM A"/>
    <property type="match status" value="1"/>
</dbReference>
<dbReference type="Gene3D" id="3.40.50.10590">
    <property type="entry name" value="Zn-dependent exopeptidases"/>
    <property type="match status" value="1"/>
</dbReference>
<dbReference type="Pfam" id="PF00883">
    <property type="entry name" value="Peptidase_M17"/>
    <property type="match status" value="1"/>
</dbReference>
<dbReference type="InterPro" id="IPR011356">
    <property type="entry name" value="Leucine_aapep/pepB"/>
</dbReference>
<dbReference type="EMBL" id="LR877149">
    <property type="protein sequence ID" value="CAD2215414.1"/>
    <property type="molecule type" value="Genomic_DNA"/>
</dbReference>
<evidence type="ECO:0000313" key="7">
    <source>
        <dbReference type="Proteomes" id="UP000515908"/>
    </source>
</evidence>
<dbReference type="InterPro" id="IPR041417">
    <property type="entry name" value="NPEPL1_N"/>
</dbReference>
<dbReference type="Gene3D" id="3.40.630.10">
    <property type="entry name" value="Zn peptidases"/>
    <property type="match status" value="1"/>
</dbReference>
<dbReference type="PANTHER" id="PTHR11963">
    <property type="entry name" value="LEUCINE AMINOPEPTIDASE-RELATED"/>
    <property type="match status" value="1"/>
</dbReference>
<dbReference type="Pfam" id="PF18295">
    <property type="entry name" value="Pdase_M17_N2"/>
    <property type="match status" value="1"/>
</dbReference>